<proteinExistence type="inferred from homology"/>
<keyword evidence="10" id="KW-1185">Reference proteome</keyword>
<protein>
    <recommendedName>
        <fullName evidence="5">Troponin T, slow skeletal muscle</fullName>
    </recommendedName>
    <alternativeName>
        <fullName evidence="6">Slow skeletal muscle troponin T</fullName>
    </alternativeName>
</protein>
<feature type="compositionally biased region" description="Basic and acidic residues" evidence="8">
    <location>
        <begin position="216"/>
        <end position="261"/>
    </location>
</feature>
<dbReference type="EMBL" id="OW240921">
    <property type="protein sequence ID" value="CAH2319148.1"/>
    <property type="molecule type" value="Genomic_DNA"/>
</dbReference>
<dbReference type="Gene3D" id="1.20.5.350">
    <property type="match status" value="1"/>
</dbReference>
<keyword evidence="4" id="KW-0514">Muscle protein</keyword>
<feature type="compositionally biased region" description="Polar residues" evidence="8">
    <location>
        <begin position="91"/>
        <end position="100"/>
    </location>
</feature>
<dbReference type="InterPro" id="IPR001978">
    <property type="entry name" value="Troponin"/>
</dbReference>
<comment type="function">
    <text evidence="1">Troponin T is the tropomyosin-binding subunit of troponin, the thin filament regulatory complex which confers calcium-sensitivity to striated muscle actomyosin ATPase activity.</text>
</comment>
<dbReference type="GO" id="GO:0031444">
    <property type="term" value="P:slow-twitch skeletal muscle fiber contraction"/>
    <property type="evidence" value="ECO:0007669"/>
    <property type="project" value="TreeGrafter"/>
</dbReference>
<dbReference type="SUPFAM" id="SSF90250">
    <property type="entry name" value="Troponin coil-coiled subunits"/>
    <property type="match status" value="1"/>
</dbReference>
<evidence type="ECO:0000256" key="6">
    <source>
        <dbReference type="ARBA" id="ARBA00043016"/>
    </source>
</evidence>
<evidence type="ECO:0000313" key="10">
    <source>
        <dbReference type="Proteomes" id="UP001295444"/>
    </source>
</evidence>
<dbReference type="GO" id="GO:0045214">
    <property type="term" value="P:sarcomere organization"/>
    <property type="evidence" value="ECO:0007669"/>
    <property type="project" value="TreeGrafter"/>
</dbReference>
<dbReference type="GO" id="GO:0031014">
    <property type="term" value="F:troponin T binding"/>
    <property type="evidence" value="ECO:0007669"/>
    <property type="project" value="TreeGrafter"/>
</dbReference>
<evidence type="ECO:0000313" key="9">
    <source>
        <dbReference type="EMBL" id="CAH2319148.1"/>
    </source>
</evidence>
<evidence type="ECO:0000256" key="7">
    <source>
        <dbReference type="ARBA" id="ARBA00044035"/>
    </source>
</evidence>
<feature type="region of interest" description="Disordered" evidence="8">
    <location>
        <begin position="91"/>
        <end position="172"/>
    </location>
</feature>
<dbReference type="GO" id="GO:0005861">
    <property type="term" value="C:troponin complex"/>
    <property type="evidence" value="ECO:0007669"/>
    <property type="project" value="InterPro"/>
</dbReference>
<evidence type="ECO:0000256" key="4">
    <source>
        <dbReference type="ARBA" id="ARBA00023179"/>
    </source>
</evidence>
<dbReference type="GO" id="GO:0006937">
    <property type="term" value="P:regulation of muscle contraction"/>
    <property type="evidence" value="ECO:0007669"/>
    <property type="project" value="InterPro"/>
</dbReference>
<sequence>MATDPVLATNPTCNLKLPYEQLRFLSDLLGPANLQPELPKCSQLNPRKSTLTYHRNNFQSKQRRAESLVHCDSSTTKCFCKSQSTVIPLISPSLNRSPQVPSAPDKMSDTEEVDYEEQQEEEEEEEHEEEAEHVEETAGEEFGEHIEEEEERPRPRPMMPQLAPPKIPEGERVDFDDIHRKRMEKDLLELQTLIDVHFEQRKKEEEELIGLKDRIENRRSERAEQQRYRTEKERERQARMAEEKMRKEEEEAKKRADDDAKKKKVLSNMGAHFGGYLVKAEQKRGKRQTGREMKRKILAERHKPLNIDHMNENQLKEKAEELRDWMYQLESEKFDLMEKMKTQRYEINVLYNRISHAQKFKKGAGKGRVGGRWK</sequence>
<dbReference type="FunFam" id="1.20.5.350:FF:000001">
    <property type="entry name" value="Troponin T, fast skeletal muscle"/>
    <property type="match status" value="1"/>
</dbReference>
<dbReference type="Pfam" id="PF00992">
    <property type="entry name" value="Troponin"/>
    <property type="match status" value="1"/>
</dbReference>
<name>A0AAD1WQM5_PELCU</name>
<dbReference type="InterPro" id="IPR027707">
    <property type="entry name" value="TNNT"/>
</dbReference>
<evidence type="ECO:0000256" key="3">
    <source>
        <dbReference type="ARBA" id="ARBA00022553"/>
    </source>
</evidence>
<keyword evidence="3" id="KW-0597">Phosphoprotein</keyword>
<evidence type="ECO:0000256" key="2">
    <source>
        <dbReference type="ARBA" id="ARBA00008330"/>
    </source>
</evidence>
<evidence type="ECO:0000256" key="1">
    <source>
        <dbReference type="ARBA" id="ARBA00003363"/>
    </source>
</evidence>
<dbReference type="PANTHER" id="PTHR11521">
    <property type="entry name" value="TROPONIN T"/>
    <property type="match status" value="1"/>
</dbReference>
<feature type="compositionally biased region" description="Pro residues" evidence="8">
    <location>
        <begin position="156"/>
        <end position="167"/>
    </location>
</feature>
<dbReference type="InterPro" id="IPR038077">
    <property type="entry name" value="Troponin_sf"/>
</dbReference>
<evidence type="ECO:0000256" key="5">
    <source>
        <dbReference type="ARBA" id="ARBA00040072"/>
    </source>
</evidence>
<feature type="region of interest" description="Disordered" evidence="8">
    <location>
        <begin position="216"/>
        <end position="262"/>
    </location>
</feature>
<dbReference type="AlphaFoldDB" id="A0AAD1WQM5"/>
<dbReference type="PANTHER" id="PTHR11521:SF6">
    <property type="entry name" value="TROPONIN T, SLOW SKELETAL MUSCLE"/>
    <property type="match status" value="1"/>
</dbReference>
<dbReference type="Proteomes" id="UP001295444">
    <property type="component" value="Chromosome 10"/>
</dbReference>
<accession>A0AAD1WQM5</accession>
<gene>
    <name evidence="9" type="ORF">PECUL_23A054818</name>
</gene>
<comment type="subunit">
    <text evidence="7">Interacts with TPM3.</text>
</comment>
<reference evidence="9" key="1">
    <citation type="submission" date="2022-03" db="EMBL/GenBank/DDBJ databases">
        <authorList>
            <person name="Alioto T."/>
            <person name="Alioto T."/>
            <person name="Gomez Garrido J."/>
        </authorList>
    </citation>
    <scope>NUCLEOTIDE SEQUENCE</scope>
</reference>
<dbReference type="GO" id="GO:0005523">
    <property type="term" value="F:tropomyosin binding"/>
    <property type="evidence" value="ECO:0007669"/>
    <property type="project" value="TreeGrafter"/>
</dbReference>
<organism evidence="9 10">
    <name type="scientific">Pelobates cultripes</name>
    <name type="common">Western spadefoot toad</name>
    <dbReference type="NCBI Taxonomy" id="61616"/>
    <lineage>
        <taxon>Eukaryota</taxon>
        <taxon>Metazoa</taxon>
        <taxon>Chordata</taxon>
        <taxon>Craniata</taxon>
        <taxon>Vertebrata</taxon>
        <taxon>Euteleostomi</taxon>
        <taxon>Amphibia</taxon>
        <taxon>Batrachia</taxon>
        <taxon>Anura</taxon>
        <taxon>Pelobatoidea</taxon>
        <taxon>Pelobatidae</taxon>
        <taxon>Pelobates</taxon>
    </lineage>
</organism>
<evidence type="ECO:0000256" key="8">
    <source>
        <dbReference type="SAM" id="MobiDB-lite"/>
    </source>
</evidence>
<comment type="similarity">
    <text evidence="2">Belongs to the troponin T family.</text>
</comment>
<feature type="compositionally biased region" description="Acidic residues" evidence="8">
    <location>
        <begin position="110"/>
        <end position="150"/>
    </location>
</feature>